<dbReference type="EMBL" id="JACEFB010000005">
    <property type="protein sequence ID" value="MBA2226262.1"/>
    <property type="molecule type" value="Genomic_DNA"/>
</dbReference>
<dbReference type="Gene3D" id="3.40.50.300">
    <property type="entry name" value="P-loop containing nucleotide triphosphate hydrolases"/>
    <property type="match status" value="1"/>
</dbReference>
<feature type="domain" description="G" evidence="1">
    <location>
        <begin position="54"/>
        <end position="164"/>
    </location>
</feature>
<reference evidence="2 3" key="1">
    <citation type="submission" date="2020-07" db="EMBL/GenBank/DDBJ databases">
        <title>Thermogemmata thermophila gen. nov., sp. nov., a novel moderate thermophilic planctomycete from a Kamchatka hot spring.</title>
        <authorList>
            <person name="Elcheninov A.G."/>
            <person name="Podosokorskaya O.A."/>
            <person name="Kovaleva O.L."/>
            <person name="Novikov A."/>
            <person name="Bonch-Osmolovskaya E.A."/>
            <person name="Toshchakov S.V."/>
            <person name="Kublanov I.V."/>
        </authorList>
    </citation>
    <scope>NUCLEOTIDE SEQUENCE [LARGE SCALE GENOMIC DNA]</scope>
    <source>
        <strain evidence="2 3">2918</strain>
    </source>
</reference>
<comment type="caution">
    <text evidence="2">The sequence shown here is derived from an EMBL/GenBank/DDBJ whole genome shotgun (WGS) entry which is preliminary data.</text>
</comment>
<dbReference type="CDD" id="cd00882">
    <property type="entry name" value="Ras_like_GTPase"/>
    <property type="match status" value="1"/>
</dbReference>
<dbReference type="Pfam" id="PF01926">
    <property type="entry name" value="MMR_HSR1"/>
    <property type="match status" value="1"/>
</dbReference>
<sequence>MSQWWKSWSRGIAAVAKAREVVRQILQGEGTRPAEWEARLSTWRDRLPVPVFWLVGKTQSGKTSIIRYLTGASDAIIGAGFRPTTRSTHRYDFPTVEAPLLAFLDTRGLDEPGYDPRPDIAACSAQAHCVIATVKVTDPAQATLRGLLESLRRERPDRPIVLCLTCLHEADITTPLPQPYPFRPVAASEQWEWPAEVPGPLRLQLDRQIQQFTGLYDLFVPLDLTRPEDGYPVPDYGGEALKKALAHVLPHTYRQTLLQLESLLAELKDLHLQQALPVVIGYSMLAGTIGTLPIPLADLPLLLGLHVRMARHLAGIYGQSLRFDNYRELAAILGVSLVTRQLTRQLAKLIPVVGSAVGGAVAFASTYALGRALCYYFETVAAGHVPDAAILRRVYQEQFAAAEAAFHRSAPTSRESEPQR</sequence>
<evidence type="ECO:0000313" key="3">
    <source>
        <dbReference type="Proteomes" id="UP000542342"/>
    </source>
</evidence>
<dbReference type="SUPFAM" id="SSF52540">
    <property type="entry name" value="P-loop containing nucleoside triphosphate hydrolases"/>
    <property type="match status" value="1"/>
</dbReference>
<gene>
    <name evidence="2" type="ORF">H0921_08835</name>
</gene>
<organism evidence="2 3">
    <name type="scientific">Thermogemmata fonticola</name>
    <dbReference type="NCBI Taxonomy" id="2755323"/>
    <lineage>
        <taxon>Bacteria</taxon>
        <taxon>Pseudomonadati</taxon>
        <taxon>Planctomycetota</taxon>
        <taxon>Planctomycetia</taxon>
        <taxon>Gemmatales</taxon>
        <taxon>Gemmataceae</taxon>
        <taxon>Thermogemmata</taxon>
    </lineage>
</organism>
<evidence type="ECO:0000259" key="1">
    <source>
        <dbReference type="Pfam" id="PF01926"/>
    </source>
</evidence>
<proteinExistence type="predicted"/>
<protein>
    <submittedName>
        <fullName evidence="2">DUF697 domain-containing protein</fullName>
    </submittedName>
</protein>
<dbReference type="InterPro" id="IPR006073">
    <property type="entry name" value="GTP-bd"/>
</dbReference>
<name>A0A7V8VE04_9BACT</name>
<dbReference type="AlphaFoldDB" id="A0A7V8VE04"/>
<evidence type="ECO:0000313" key="2">
    <source>
        <dbReference type="EMBL" id="MBA2226262.1"/>
    </source>
</evidence>
<keyword evidence="3" id="KW-1185">Reference proteome</keyword>
<accession>A0A7V8VE04</accession>
<dbReference type="InterPro" id="IPR027417">
    <property type="entry name" value="P-loop_NTPase"/>
</dbReference>
<dbReference type="Proteomes" id="UP000542342">
    <property type="component" value="Unassembled WGS sequence"/>
</dbReference>
<dbReference type="RefSeq" id="WP_194537706.1">
    <property type="nucleotide sequence ID" value="NZ_JACEFB010000005.1"/>
</dbReference>
<dbReference type="GO" id="GO:0005525">
    <property type="term" value="F:GTP binding"/>
    <property type="evidence" value="ECO:0007669"/>
    <property type="project" value="InterPro"/>
</dbReference>